<gene>
    <name evidence="3" type="ORF">NCGR_LOCUS2425</name>
</gene>
<feature type="region of interest" description="Disordered" evidence="1">
    <location>
        <begin position="1"/>
        <end position="29"/>
    </location>
</feature>
<dbReference type="GO" id="GO:0005684">
    <property type="term" value="C:U2-type spliceosomal complex"/>
    <property type="evidence" value="ECO:0007669"/>
    <property type="project" value="TreeGrafter"/>
</dbReference>
<dbReference type="SUPFAM" id="SSF57850">
    <property type="entry name" value="RING/U-box"/>
    <property type="match status" value="1"/>
</dbReference>
<feature type="transmembrane region" description="Helical" evidence="2">
    <location>
        <begin position="183"/>
        <end position="200"/>
    </location>
</feature>
<comment type="caution">
    <text evidence="3">The sequence shown here is derived from an EMBL/GenBank/DDBJ whole genome shotgun (WGS) entry which is preliminary data.</text>
</comment>
<sequence length="229" mass="25907">MTTAAEAAPLRPKRSKKGPSSLTARLETKTEFDRDVRAIRERQLKQAHESLKKNPSGASVSASGEVYKGIHGYTDYKAREPFVDPVVTKCKHYFCEHCGLKDARNKLRGQKIDLLLAILLEKNDSFYAYIGCYLAVYRLIWNQTLKSAVSLQEFCHLAHCYAPTFYAQCFYHTQDEELAQHQVSMLLFLALACGIAMFLFTKVFGTQVLTAFTGSGNLFLGPVHMHRSW</sequence>
<dbReference type="OrthoDB" id="807556at2759"/>
<dbReference type="InterPro" id="IPR013083">
    <property type="entry name" value="Znf_RING/FYVE/PHD"/>
</dbReference>
<keyword evidence="2" id="KW-0812">Transmembrane</keyword>
<dbReference type="Proteomes" id="UP000604825">
    <property type="component" value="Unassembled WGS sequence"/>
</dbReference>
<evidence type="ECO:0000256" key="2">
    <source>
        <dbReference type="SAM" id="Phobius"/>
    </source>
</evidence>
<dbReference type="GO" id="GO:0034247">
    <property type="term" value="P:snoRNA splicing"/>
    <property type="evidence" value="ECO:0007669"/>
    <property type="project" value="TreeGrafter"/>
</dbReference>
<dbReference type="AlphaFoldDB" id="A0A811M7E2"/>
<evidence type="ECO:0000313" key="4">
    <source>
        <dbReference type="Proteomes" id="UP000604825"/>
    </source>
</evidence>
<keyword evidence="2" id="KW-1133">Transmembrane helix</keyword>
<protein>
    <submittedName>
        <fullName evidence="3">Uncharacterized protein</fullName>
    </submittedName>
</protein>
<dbReference type="PANTHER" id="PTHR12930:SF0">
    <property type="entry name" value="RING FINGER PROTEIN 113B"/>
    <property type="match status" value="1"/>
</dbReference>
<keyword evidence="2" id="KW-0472">Membrane</keyword>
<evidence type="ECO:0000256" key="1">
    <source>
        <dbReference type="SAM" id="MobiDB-lite"/>
    </source>
</evidence>
<organism evidence="3 4">
    <name type="scientific">Miscanthus lutarioriparius</name>
    <dbReference type="NCBI Taxonomy" id="422564"/>
    <lineage>
        <taxon>Eukaryota</taxon>
        <taxon>Viridiplantae</taxon>
        <taxon>Streptophyta</taxon>
        <taxon>Embryophyta</taxon>
        <taxon>Tracheophyta</taxon>
        <taxon>Spermatophyta</taxon>
        <taxon>Magnoliopsida</taxon>
        <taxon>Liliopsida</taxon>
        <taxon>Poales</taxon>
        <taxon>Poaceae</taxon>
        <taxon>PACMAD clade</taxon>
        <taxon>Panicoideae</taxon>
        <taxon>Andropogonodae</taxon>
        <taxon>Andropogoneae</taxon>
        <taxon>Saccharinae</taxon>
        <taxon>Miscanthus</taxon>
    </lineage>
</organism>
<evidence type="ECO:0000313" key="3">
    <source>
        <dbReference type="EMBL" id="CAD6204431.1"/>
    </source>
</evidence>
<keyword evidence="4" id="KW-1185">Reference proteome</keyword>
<name>A0A811M7E2_9POAL</name>
<accession>A0A811M7E2</accession>
<proteinExistence type="predicted"/>
<dbReference type="Gene3D" id="3.30.40.10">
    <property type="entry name" value="Zinc/RING finger domain, C3HC4 (zinc finger)"/>
    <property type="match status" value="1"/>
</dbReference>
<dbReference type="EMBL" id="CAJGYO010000001">
    <property type="protein sequence ID" value="CAD6204431.1"/>
    <property type="molecule type" value="Genomic_DNA"/>
</dbReference>
<dbReference type="InterPro" id="IPR039971">
    <property type="entry name" value="CWC24-like"/>
</dbReference>
<reference evidence="3" key="1">
    <citation type="submission" date="2020-10" db="EMBL/GenBank/DDBJ databases">
        <authorList>
            <person name="Han B."/>
            <person name="Lu T."/>
            <person name="Zhao Q."/>
            <person name="Huang X."/>
            <person name="Zhao Y."/>
        </authorList>
    </citation>
    <scope>NUCLEOTIDE SEQUENCE</scope>
</reference>
<dbReference type="PANTHER" id="PTHR12930">
    <property type="entry name" value="ZINC FINGER PROTEIN 183"/>
    <property type="match status" value="1"/>
</dbReference>